<dbReference type="Proteomes" id="UP000787625">
    <property type="component" value="Unassembled WGS sequence"/>
</dbReference>
<reference evidence="3" key="2">
    <citation type="submission" date="2021-04" db="EMBL/GenBank/DDBJ databases">
        <authorList>
            <person name="Gilroy R."/>
        </authorList>
    </citation>
    <scope>NUCLEOTIDE SEQUENCE</scope>
    <source>
        <strain evidence="3">MalCec1-1739</strain>
    </source>
</reference>
<comment type="caution">
    <text evidence="3">The sequence shown here is derived from an EMBL/GenBank/DDBJ whole genome shotgun (WGS) entry which is preliminary data.</text>
</comment>
<feature type="domain" description="Lipocalin-like" evidence="2">
    <location>
        <begin position="141"/>
        <end position="236"/>
    </location>
</feature>
<evidence type="ECO:0000313" key="3">
    <source>
        <dbReference type="EMBL" id="HJD53365.1"/>
    </source>
</evidence>
<evidence type="ECO:0000256" key="1">
    <source>
        <dbReference type="SAM" id="SignalP"/>
    </source>
</evidence>
<protein>
    <submittedName>
        <fullName evidence="3">Lipocalin family protein</fullName>
    </submittedName>
</protein>
<dbReference type="EMBL" id="DWUP01000151">
    <property type="protein sequence ID" value="HJD53365.1"/>
    <property type="molecule type" value="Genomic_DNA"/>
</dbReference>
<sequence>MKKMFRLLVGAAAIHIAFTACSESDDAIIRPERLDGIWDMWWVLDRDDVEYEPEGQYLRAIFNSDGTLVINKALQGHDLSYSGTYELINNTVHITTGDGAPEQLEFVGIAGDEASAWYYDSDGGQYHIGIRKQNHLSPEWLAGTWHKTWIRADTIWVSDEWGKIDTDSIDWVATFDDDSLTYSVHLSLADSRLSPSESAVTYSGEYEIDCDTLTGTTMDGLSERMEVLSIMSANTIIVRHMRDRAGMSGTVIGMKRY</sequence>
<evidence type="ECO:0000313" key="4">
    <source>
        <dbReference type="Proteomes" id="UP000787625"/>
    </source>
</evidence>
<dbReference type="Pfam" id="PF13648">
    <property type="entry name" value="Lipocalin_4"/>
    <property type="match status" value="1"/>
</dbReference>
<dbReference type="InterPro" id="IPR024311">
    <property type="entry name" value="Lipocalin-like"/>
</dbReference>
<name>A0A9D2UIY2_9BACT</name>
<evidence type="ECO:0000259" key="2">
    <source>
        <dbReference type="Pfam" id="PF13648"/>
    </source>
</evidence>
<keyword evidence="1" id="KW-0732">Signal</keyword>
<proteinExistence type="predicted"/>
<reference evidence="3" key="1">
    <citation type="journal article" date="2021" name="PeerJ">
        <title>Extensive microbial diversity within the chicken gut microbiome revealed by metagenomics and culture.</title>
        <authorList>
            <person name="Gilroy R."/>
            <person name="Ravi A."/>
            <person name="Getino M."/>
            <person name="Pursley I."/>
            <person name="Horton D.L."/>
            <person name="Alikhan N.F."/>
            <person name="Baker D."/>
            <person name="Gharbi K."/>
            <person name="Hall N."/>
            <person name="Watson M."/>
            <person name="Adriaenssens E.M."/>
            <person name="Foster-Nyarko E."/>
            <person name="Jarju S."/>
            <person name="Secka A."/>
            <person name="Antonio M."/>
            <person name="Oren A."/>
            <person name="Chaudhuri R.R."/>
            <person name="La Ragione R."/>
            <person name="Hildebrand F."/>
            <person name="Pallen M.J."/>
        </authorList>
    </citation>
    <scope>NUCLEOTIDE SEQUENCE</scope>
    <source>
        <strain evidence="3">MalCec1-1739</strain>
    </source>
</reference>
<dbReference type="AlphaFoldDB" id="A0A9D2UIY2"/>
<accession>A0A9D2UIY2</accession>
<dbReference type="PROSITE" id="PS51257">
    <property type="entry name" value="PROKAR_LIPOPROTEIN"/>
    <property type="match status" value="1"/>
</dbReference>
<gene>
    <name evidence="3" type="ORF">IAA93_06550</name>
</gene>
<feature type="signal peptide" evidence="1">
    <location>
        <begin position="1"/>
        <end position="22"/>
    </location>
</feature>
<organism evidence="3 4">
    <name type="scientific">Candidatus Avibacteroides avistercoris</name>
    <dbReference type="NCBI Taxonomy" id="2840690"/>
    <lineage>
        <taxon>Bacteria</taxon>
        <taxon>Pseudomonadati</taxon>
        <taxon>Bacteroidota</taxon>
        <taxon>Bacteroidia</taxon>
        <taxon>Bacteroidales</taxon>
        <taxon>Bacteroidaceae</taxon>
        <taxon>Bacteroidaceae incertae sedis</taxon>
        <taxon>Candidatus Avibacteroides</taxon>
    </lineage>
</organism>
<feature type="chain" id="PRO_5039306250" evidence="1">
    <location>
        <begin position="23"/>
        <end position="257"/>
    </location>
</feature>